<sequence length="282" mass="31445">MTRLDLAAFRTHTHSKAASCRRLRRHESPVHGTAVQFHSTNDACDSGLQRPSGSVLCPTTPAVHQGNRRHYFIFLAVEPPFDMGCEQLGAYRLSTFPLVHLNLIHAALNVIALTPLMERFESEYGTLTTLALDYHSRDFISCHRSRHPSRKPRRYGMWVFLLLGAEAIRTYRSNPHLVIATYHIPTWTTPLLMIFVVAVLIPSTSLLGHLCGVGVGYLGKGWSRLYQVSRASRVGAALDRDATEPLGPTSALCERGPKDVWAVWGVAHDDPCRRQCGNGARR</sequence>
<dbReference type="EMBL" id="LSBI01000002">
    <property type="protein sequence ID" value="OAQ93160.1"/>
    <property type="molecule type" value="Genomic_DNA"/>
</dbReference>
<feature type="transmembrane region" description="Helical" evidence="5">
    <location>
        <begin position="155"/>
        <end position="171"/>
    </location>
</feature>
<dbReference type="SUPFAM" id="SSF144091">
    <property type="entry name" value="Rhomboid-like"/>
    <property type="match status" value="1"/>
</dbReference>
<protein>
    <submittedName>
        <fullName evidence="7">Rhomboid family domain-containing protein</fullName>
    </submittedName>
</protein>
<evidence type="ECO:0000256" key="4">
    <source>
        <dbReference type="ARBA" id="ARBA00023136"/>
    </source>
</evidence>
<name>A0A179GMF3_PURLI</name>
<evidence type="ECO:0000256" key="5">
    <source>
        <dbReference type="SAM" id="Phobius"/>
    </source>
</evidence>
<dbReference type="Proteomes" id="UP000078340">
    <property type="component" value="Unassembled WGS sequence"/>
</dbReference>
<dbReference type="Pfam" id="PF01694">
    <property type="entry name" value="Rhomboid"/>
    <property type="match status" value="1"/>
</dbReference>
<reference evidence="7 9" key="1">
    <citation type="submission" date="2016-01" db="EMBL/GenBank/DDBJ databases">
        <title>Biosynthesis of antibiotic leucinostatins and their inhibition on Phytophthora in bio-control Purpureocillium lilacinum.</title>
        <authorList>
            <person name="Wang G."/>
            <person name="Liu Z."/>
            <person name="Lin R."/>
            <person name="Li E."/>
            <person name="Mao Z."/>
            <person name="Ling J."/>
            <person name="Yin W."/>
            <person name="Xie B."/>
        </authorList>
    </citation>
    <scope>NUCLEOTIDE SEQUENCE [LARGE SCALE GENOMIC DNA]</scope>
    <source>
        <strain evidence="7">PLBJ-1</strain>
        <strain evidence="8">PLFJ-1</strain>
    </source>
</reference>
<evidence type="ECO:0000313" key="9">
    <source>
        <dbReference type="Proteomes" id="UP000078240"/>
    </source>
</evidence>
<keyword evidence="4 5" id="KW-0472">Membrane</keyword>
<keyword evidence="3 5" id="KW-1133">Transmembrane helix</keyword>
<evidence type="ECO:0000256" key="2">
    <source>
        <dbReference type="ARBA" id="ARBA00022692"/>
    </source>
</evidence>
<dbReference type="EMBL" id="LSBH01000005">
    <property type="protein sequence ID" value="OAQ79085.1"/>
    <property type="molecule type" value="Genomic_DNA"/>
</dbReference>
<dbReference type="AlphaFoldDB" id="A0A179GMF3"/>
<dbReference type="Proteomes" id="UP000078240">
    <property type="component" value="Unassembled WGS sequence"/>
</dbReference>
<comment type="subcellular location">
    <subcellularLocation>
        <location evidence="1">Membrane</location>
        <topology evidence="1">Multi-pass membrane protein</topology>
    </subcellularLocation>
</comment>
<accession>A0A179GMF3</accession>
<dbReference type="InterPro" id="IPR022764">
    <property type="entry name" value="Peptidase_S54_rhomboid_dom"/>
</dbReference>
<dbReference type="InterPro" id="IPR035952">
    <property type="entry name" value="Rhomboid-like_sf"/>
</dbReference>
<evidence type="ECO:0000256" key="1">
    <source>
        <dbReference type="ARBA" id="ARBA00004141"/>
    </source>
</evidence>
<dbReference type="STRING" id="33203.A0A179GMF3"/>
<evidence type="ECO:0000256" key="3">
    <source>
        <dbReference type="ARBA" id="ARBA00022989"/>
    </source>
</evidence>
<feature type="transmembrane region" description="Helical" evidence="5">
    <location>
        <begin position="191"/>
        <end position="218"/>
    </location>
</feature>
<gene>
    <name evidence="7" type="ORF">VFPBJ_07206</name>
    <name evidence="8" type="ORF">VFPFJ_02321</name>
</gene>
<feature type="domain" description="Peptidase S54 rhomboid" evidence="6">
    <location>
        <begin position="90"/>
        <end position="218"/>
    </location>
</feature>
<evidence type="ECO:0000259" key="6">
    <source>
        <dbReference type="Pfam" id="PF01694"/>
    </source>
</evidence>
<evidence type="ECO:0000313" key="7">
    <source>
        <dbReference type="EMBL" id="OAQ79085.1"/>
    </source>
</evidence>
<dbReference type="GO" id="GO:0004252">
    <property type="term" value="F:serine-type endopeptidase activity"/>
    <property type="evidence" value="ECO:0007669"/>
    <property type="project" value="InterPro"/>
</dbReference>
<proteinExistence type="predicted"/>
<organism evidence="7 9">
    <name type="scientific">Purpureocillium lilacinum</name>
    <name type="common">Paecilomyces lilacinus</name>
    <dbReference type="NCBI Taxonomy" id="33203"/>
    <lineage>
        <taxon>Eukaryota</taxon>
        <taxon>Fungi</taxon>
        <taxon>Dikarya</taxon>
        <taxon>Ascomycota</taxon>
        <taxon>Pezizomycotina</taxon>
        <taxon>Sordariomycetes</taxon>
        <taxon>Hypocreomycetidae</taxon>
        <taxon>Hypocreales</taxon>
        <taxon>Ophiocordycipitaceae</taxon>
        <taxon>Purpureocillium</taxon>
    </lineage>
</organism>
<comment type="caution">
    <text evidence="7">The sequence shown here is derived from an EMBL/GenBank/DDBJ whole genome shotgun (WGS) entry which is preliminary data.</text>
</comment>
<keyword evidence="2 5" id="KW-0812">Transmembrane</keyword>
<evidence type="ECO:0000313" key="8">
    <source>
        <dbReference type="EMBL" id="OAQ93160.1"/>
    </source>
</evidence>
<dbReference type="GO" id="GO:0016020">
    <property type="term" value="C:membrane"/>
    <property type="evidence" value="ECO:0007669"/>
    <property type="project" value="UniProtKB-SubCell"/>
</dbReference>